<accession>A0A1F7VEE6</accession>
<name>A0A1F7VEE6_9BACT</name>
<dbReference type="InterPro" id="IPR002912">
    <property type="entry name" value="ACT_dom"/>
</dbReference>
<reference evidence="2 3" key="1">
    <citation type="journal article" date="2016" name="Nat. Commun.">
        <title>Thousands of microbial genomes shed light on interconnected biogeochemical processes in an aquifer system.</title>
        <authorList>
            <person name="Anantharaman K."/>
            <person name="Brown C.T."/>
            <person name="Hug L.A."/>
            <person name="Sharon I."/>
            <person name="Castelle C.J."/>
            <person name="Probst A.J."/>
            <person name="Thomas B.C."/>
            <person name="Singh A."/>
            <person name="Wilkins M.J."/>
            <person name="Karaoz U."/>
            <person name="Brodie E.L."/>
            <person name="Williams K.H."/>
            <person name="Hubbard S.S."/>
            <person name="Banfield J.F."/>
        </authorList>
    </citation>
    <scope>NUCLEOTIDE SEQUENCE [LARGE SCALE GENOMIC DNA]</scope>
</reference>
<sequence>MKDITIIEQDRPGLLASIASAFGREAINIKRFSAHGVGGKAVLTLGVTDVDRALRVLRDNQINAVLDEILIVKLEDKPGALADITLKLKDAGCNLKTAYVVGRNGSMVFVALSVDEPHRAQLVLGDILLNE</sequence>
<dbReference type="EMBL" id="MGER01000009">
    <property type="protein sequence ID" value="OGL88835.1"/>
    <property type="molecule type" value="Genomic_DNA"/>
</dbReference>
<dbReference type="Gene3D" id="3.30.2130.10">
    <property type="entry name" value="VC0802-like"/>
    <property type="match status" value="1"/>
</dbReference>
<proteinExistence type="predicted"/>
<evidence type="ECO:0000259" key="1">
    <source>
        <dbReference type="PROSITE" id="PS51671"/>
    </source>
</evidence>
<evidence type="ECO:0000313" key="3">
    <source>
        <dbReference type="Proteomes" id="UP000178264"/>
    </source>
</evidence>
<feature type="domain" description="ACT" evidence="1">
    <location>
        <begin position="3"/>
        <end position="79"/>
    </location>
</feature>
<dbReference type="InterPro" id="IPR045865">
    <property type="entry name" value="ACT-like_dom_sf"/>
</dbReference>
<dbReference type="Proteomes" id="UP000178264">
    <property type="component" value="Unassembled WGS sequence"/>
</dbReference>
<dbReference type="PROSITE" id="PS51671">
    <property type="entry name" value="ACT"/>
    <property type="match status" value="1"/>
</dbReference>
<dbReference type="PANTHER" id="PTHR40099:SF1">
    <property type="entry name" value="ACETOLACTATE SYNTHASE, SMALL SUBUNIT"/>
    <property type="match status" value="1"/>
</dbReference>
<dbReference type="PANTHER" id="PTHR40099">
    <property type="entry name" value="ACETOLACTATE SYNTHASE, SMALL SUBUNIT"/>
    <property type="match status" value="1"/>
</dbReference>
<dbReference type="AlphaFoldDB" id="A0A1F7VEE6"/>
<evidence type="ECO:0000313" key="2">
    <source>
        <dbReference type="EMBL" id="OGL88835.1"/>
    </source>
</evidence>
<comment type="caution">
    <text evidence="2">The sequence shown here is derived from an EMBL/GenBank/DDBJ whole genome shotgun (WGS) entry which is preliminary data.</text>
</comment>
<organism evidence="2 3">
    <name type="scientific">Candidatus Uhrbacteria bacterium RIFCSPLOWO2_02_FULL_49_11</name>
    <dbReference type="NCBI Taxonomy" id="1802409"/>
    <lineage>
        <taxon>Bacteria</taxon>
        <taxon>Candidatus Uhriibacteriota</taxon>
    </lineage>
</organism>
<gene>
    <name evidence="2" type="ORF">A3I42_01145</name>
</gene>
<protein>
    <recommendedName>
        <fullName evidence="1">ACT domain-containing protein</fullName>
    </recommendedName>
</protein>
<dbReference type="SUPFAM" id="SSF55021">
    <property type="entry name" value="ACT-like"/>
    <property type="match status" value="2"/>
</dbReference>